<dbReference type="AlphaFoldDB" id="A0A9D4BQ84"/>
<reference evidence="3" key="1">
    <citation type="journal article" date="2019" name="bioRxiv">
        <title>The Genome of the Zebra Mussel, Dreissena polymorpha: A Resource for Invasive Species Research.</title>
        <authorList>
            <person name="McCartney M.A."/>
            <person name="Auch B."/>
            <person name="Kono T."/>
            <person name="Mallez S."/>
            <person name="Zhang Y."/>
            <person name="Obille A."/>
            <person name="Becker A."/>
            <person name="Abrahante J.E."/>
            <person name="Garbe J."/>
            <person name="Badalamenti J.P."/>
            <person name="Herman A."/>
            <person name="Mangelson H."/>
            <person name="Liachko I."/>
            <person name="Sullivan S."/>
            <person name="Sone E.D."/>
            <person name="Koren S."/>
            <person name="Silverstein K.A.T."/>
            <person name="Beckman K.B."/>
            <person name="Gohl D.M."/>
        </authorList>
    </citation>
    <scope>NUCLEOTIDE SEQUENCE</scope>
    <source>
        <strain evidence="3">Duluth1</strain>
        <tissue evidence="3">Whole animal</tissue>
    </source>
</reference>
<dbReference type="InterPro" id="IPR050369">
    <property type="entry name" value="RBOH/FRE"/>
</dbReference>
<gene>
    <name evidence="3" type="ORF">DPMN_076145</name>
</gene>
<comment type="caution">
    <text evidence="3">The sequence shown here is derived from an EMBL/GenBank/DDBJ whole genome shotgun (WGS) entry which is preliminary data.</text>
</comment>
<keyword evidence="2" id="KW-1133">Transmembrane helix</keyword>
<evidence type="ECO:0000313" key="3">
    <source>
        <dbReference type="EMBL" id="KAH3701162.1"/>
    </source>
</evidence>
<keyword evidence="2" id="KW-0472">Membrane</keyword>
<proteinExistence type="predicted"/>
<reference evidence="3" key="2">
    <citation type="submission" date="2020-11" db="EMBL/GenBank/DDBJ databases">
        <authorList>
            <person name="McCartney M.A."/>
            <person name="Auch B."/>
            <person name="Kono T."/>
            <person name="Mallez S."/>
            <person name="Becker A."/>
            <person name="Gohl D.M."/>
            <person name="Silverstein K.A.T."/>
            <person name="Koren S."/>
            <person name="Bechman K.B."/>
            <person name="Herman A."/>
            <person name="Abrahante J.E."/>
            <person name="Garbe J."/>
        </authorList>
    </citation>
    <scope>NUCLEOTIDE SEQUENCE</scope>
    <source>
        <strain evidence="3">Duluth1</strain>
        <tissue evidence="3">Whole animal</tissue>
    </source>
</reference>
<protein>
    <submittedName>
        <fullName evidence="3">Uncharacterized protein</fullName>
    </submittedName>
</protein>
<dbReference type="EMBL" id="JAIWYP010000015">
    <property type="protein sequence ID" value="KAH3701162.1"/>
    <property type="molecule type" value="Genomic_DNA"/>
</dbReference>
<dbReference type="GO" id="GO:0043020">
    <property type="term" value="C:NADPH oxidase complex"/>
    <property type="evidence" value="ECO:0007669"/>
    <property type="project" value="TreeGrafter"/>
</dbReference>
<dbReference type="PANTHER" id="PTHR11972">
    <property type="entry name" value="NADPH OXIDASE"/>
    <property type="match status" value="1"/>
</dbReference>
<sequence length="90" mass="10044">MSYGISTTRGAAAAMSFCFSLLLVTMLRNTITFLRGTFLNLYAPFDSIVSFHKVVAWTALFFTGTGSYLLTLYLLHMYLKLSCIIVTTSH</sequence>
<accession>A0A9D4BQ84</accession>
<dbReference type="Proteomes" id="UP000828390">
    <property type="component" value="Unassembled WGS sequence"/>
</dbReference>
<feature type="transmembrane region" description="Helical" evidence="2">
    <location>
        <begin position="12"/>
        <end position="34"/>
    </location>
</feature>
<keyword evidence="2" id="KW-0812">Transmembrane</keyword>
<evidence type="ECO:0000313" key="4">
    <source>
        <dbReference type="Proteomes" id="UP000828390"/>
    </source>
</evidence>
<feature type="transmembrane region" description="Helical" evidence="2">
    <location>
        <begin position="54"/>
        <end position="75"/>
    </location>
</feature>
<keyword evidence="4" id="KW-1185">Reference proteome</keyword>
<dbReference type="PANTHER" id="PTHR11972:SF153">
    <property type="entry name" value="SUPEROXIDE-GENERATING NADPH OXIDASE HEAVY CHAIN SUBUNIT A"/>
    <property type="match status" value="1"/>
</dbReference>
<dbReference type="GO" id="GO:0042554">
    <property type="term" value="P:superoxide anion generation"/>
    <property type="evidence" value="ECO:0007669"/>
    <property type="project" value="TreeGrafter"/>
</dbReference>
<evidence type="ECO:0000256" key="2">
    <source>
        <dbReference type="SAM" id="Phobius"/>
    </source>
</evidence>
<keyword evidence="1" id="KW-0560">Oxidoreductase</keyword>
<organism evidence="3 4">
    <name type="scientific">Dreissena polymorpha</name>
    <name type="common">Zebra mussel</name>
    <name type="synonym">Mytilus polymorpha</name>
    <dbReference type="NCBI Taxonomy" id="45954"/>
    <lineage>
        <taxon>Eukaryota</taxon>
        <taxon>Metazoa</taxon>
        <taxon>Spiralia</taxon>
        <taxon>Lophotrochozoa</taxon>
        <taxon>Mollusca</taxon>
        <taxon>Bivalvia</taxon>
        <taxon>Autobranchia</taxon>
        <taxon>Heteroconchia</taxon>
        <taxon>Euheterodonta</taxon>
        <taxon>Imparidentia</taxon>
        <taxon>Neoheterodontei</taxon>
        <taxon>Myida</taxon>
        <taxon>Dreissenoidea</taxon>
        <taxon>Dreissenidae</taxon>
        <taxon>Dreissena</taxon>
    </lineage>
</organism>
<dbReference type="GO" id="GO:0006952">
    <property type="term" value="P:defense response"/>
    <property type="evidence" value="ECO:0007669"/>
    <property type="project" value="TreeGrafter"/>
</dbReference>
<evidence type="ECO:0000256" key="1">
    <source>
        <dbReference type="ARBA" id="ARBA00023002"/>
    </source>
</evidence>
<name>A0A9D4BQ84_DREPO</name>
<dbReference type="GO" id="GO:0016175">
    <property type="term" value="F:superoxide-generating NAD(P)H oxidase activity"/>
    <property type="evidence" value="ECO:0007669"/>
    <property type="project" value="TreeGrafter"/>
</dbReference>